<dbReference type="EMBL" id="JAVLVU010000001">
    <property type="protein sequence ID" value="MDT3404261.1"/>
    <property type="molecule type" value="Genomic_DNA"/>
</dbReference>
<dbReference type="InterPro" id="IPR051212">
    <property type="entry name" value="Type-I_RE_S_subunit"/>
</dbReference>
<accession>A0ABU3GXD8</accession>
<dbReference type="SUPFAM" id="SSF116734">
    <property type="entry name" value="DNA methylase specificity domain"/>
    <property type="match status" value="2"/>
</dbReference>
<sequence>MDKWKLFRLGDILTESKIESVSPNIAKRIRVKLNVGGVEKRPDIIDKQGATKYYIRRAGQFIYGKQNLEKGAFGIVPDLLDGYESSSDIPAFDIDKVCYPEWIYYFFKQDQFYLKLKTFSKGVGSKRIHFNQLINLIIPIPPKPKQREIIDYIQDLEAKSAKAINESNYQSALIEKLSKNIVDDAIVGNSTKSWRNSNLEASSATELVRESLHIRAKLLKSKKINRELLLPSITKDDNTYKLPKNWTWCRLEAIMHIAGGVTKGKIYNEPLINTPYLRVANVQRNFLDLTNVKEIAVPKSDLNKYQLKFGDLLMAEGGDADKVGRAALWKCEIPECIHQNHIFRARKFINKISEEYILIFINSSFNNGFYERSAKQTTNLASINKTVVRSTPIALPPYEEQLKIVNIVNNAMETINALKHQIEQIKIDSTLLLQLRLSEIFGDYEGKLDVRINKLSDLAPSIANKIKVNIPKFNIDNLTMELLDILKIHGKTAAGDLWKMSIYKEDVDEFYAALKKCIESDKTVKEVDGEKGYLELA</sequence>
<dbReference type="GO" id="GO:0009035">
    <property type="term" value="F:type I site-specific deoxyribonuclease activity"/>
    <property type="evidence" value="ECO:0007669"/>
    <property type="project" value="UniProtKB-EC"/>
</dbReference>
<dbReference type="PANTHER" id="PTHR43140:SF1">
    <property type="entry name" value="TYPE I RESTRICTION ENZYME ECOKI SPECIFICITY SUBUNIT"/>
    <property type="match status" value="1"/>
</dbReference>
<dbReference type="CDD" id="cd17253">
    <property type="entry name" value="RMtype1_S_Eco933I-TRD2-CR2_like"/>
    <property type="match status" value="1"/>
</dbReference>
<dbReference type="Proteomes" id="UP001258315">
    <property type="component" value="Unassembled WGS sequence"/>
</dbReference>
<keyword evidence="2" id="KW-0680">Restriction system</keyword>
<dbReference type="EC" id="3.1.21.3" evidence="5"/>
<feature type="domain" description="Type I restriction modification DNA specificity" evidence="4">
    <location>
        <begin position="99"/>
        <end position="165"/>
    </location>
</feature>
<evidence type="ECO:0000313" key="5">
    <source>
        <dbReference type="EMBL" id="MDT3404261.1"/>
    </source>
</evidence>
<evidence type="ECO:0000256" key="1">
    <source>
        <dbReference type="ARBA" id="ARBA00010923"/>
    </source>
</evidence>
<dbReference type="Gene3D" id="3.90.220.20">
    <property type="entry name" value="DNA methylase specificity domains"/>
    <property type="match status" value="2"/>
</dbReference>
<comment type="similarity">
    <text evidence="1">Belongs to the type-I restriction system S methylase family.</text>
</comment>
<keyword evidence="5" id="KW-0378">Hydrolase</keyword>
<evidence type="ECO:0000256" key="3">
    <source>
        <dbReference type="ARBA" id="ARBA00023125"/>
    </source>
</evidence>
<dbReference type="InterPro" id="IPR044946">
    <property type="entry name" value="Restrct_endonuc_typeI_TRD_sf"/>
</dbReference>
<dbReference type="Pfam" id="PF01420">
    <property type="entry name" value="Methylase_S"/>
    <property type="match status" value="2"/>
</dbReference>
<feature type="domain" description="Type I restriction modification DNA specificity" evidence="4">
    <location>
        <begin position="243"/>
        <end position="425"/>
    </location>
</feature>
<dbReference type="PANTHER" id="PTHR43140">
    <property type="entry name" value="TYPE-1 RESTRICTION ENZYME ECOKI SPECIFICITY PROTEIN"/>
    <property type="match status" value="1"/>
</dbReference>
<dbReference type="RefSeq" id="WP_311951597.1">
    <property type="nucleotide sequence ID" value="NZ_JAVLVU010000001.1"/>
</dbReference>
<name>A0ABU3GXD8_9SPHI</name>
<evidence type="ECO:0000256" key="2">
    <source>
        <dbReference type="ARBA" id="ARBA00022747"/>
    </source>
</evidence>
<keyword evidence="6" id="KW-1185">Reference proteome</keyword>
<proteinExistence type="inferred from homology"/>
<gene>
    <name evidence="5" type="ORF">QE417_003333</name>
</gene>
<dbReference type="InterPro" id="IPR000055">
    <property type="entry name" value="Restrct_endonuc_typeI_TRD"/>
</dbReference>
<keyword evidence="3" id="KW-0238">DNA-binding</keyword>
<protein>
    <submittedName>
        <fullName evidence="5">Type I restriction enzyme S subunit</fullName>
        <ecNumber evidence="5">3.1.21.3</ecNumber>
    </submittedName>
</protein>
<evidence type="ECO:0000313" key="6">
    <source>
        <dbReference type="Proteomes" id="UP001258315"/>
    </source>
</evidence>
<organism evidence="5 6">
    <name type="scientific">Mucilaginibacter terrae</name>
    <dbReference type="NCBI Taxonomy" id="1955052"/>
    <lineage>
        <taxon>Bacteria</taxon>
        <taxon>Pseudomonadati</taxon>
        <taxon>Bacteroidota</taxon>
        <taxon>Sphingobacteriia</taxon>
        <taxon>Sphingobacteriales</taxon>
        <taxon>Sphingobacteriaceae</taxon>
        <taxon>Mucilaginibacter</taxon>
    </lineage>
</organism>
<evidence type="ECO:0000259" key="4">
    <source>
        <dbReference type="Pfam" id="PF01420"/>
    </source>
</evidence>
<comment type="caution">
    <text evidence="5">The sequence shown here is derived from an EMBL/GenBank/DDBJ whole genome shotgun (WGS) entry which is preliminary data.</text>
</comment>
<reference evidence="6" key="1">
    <citation type="submission" date="2023-07" db="EMBL/GenBank/DDBJ databases">
        <title>Functional and genomic diversity of the sorghum phyllosphere microbiome.</title>
        <authorList>
            <person name="Shade A."/>
        </authorList>
    </citation>
    <scope>NUCLEOTIDE SEQUENCE [LARGE SCALE GENOMIC DNA]</scope>
    <source>
        <strain evidence="6">SORGH_AS_0422</strain>
    </source>
</reference>